<gene>
    <name evidence="7" type="ORF">J2Z43_001610</name>
</gene>
<dbReference type="InterPro" id="IPR001155">
    <property type="entry name" value="OxRdtase_FMN_N"/>
</dbReference>
<proteinExistence type="predicted"/>
<evidence type="ECO:0000313" key="7">
    <source>
        <dbReference type="EMBL" id="MBP1855217.1"/>
    </source>
</evidence>
<evidence type="ECO:0000256" key="3">
    <source>
        <dbReference type="ARBA" id="ARBA00022643"/>
    </source>
</evidence>
<sequence>MKILNSIKIKNVDFKNRIVMSPMVPFGLFPCIDGVMGDELLHHYLQRASSGMGLMICQSLSVTSKKMLDGGAAVYSNAHIVFLKKLVEACHSNGTKFFAQLAYPSIGYHNGDSIDQLTEDDMEEIKNEFVRAAEL</sequence>
<keyword evidence="5" id="KW-0560">Oxidoreductase</keyword>
<keyword evidence="2" id="KW-0285">Flavoprotein</keyword>
<dbReference type="PANTHER" id="PTHR43303:SF4">
    <property type="entry name" value="NADPH DEHYDROGENASE C23G7.10C-RELATED"/>
    <property type="match status" value="1"/>
</dbReference>
<keyword evidence="8" id="KW-1185">Reference proteome</keyword>
<dbReference type="Proteomes" id="UP000767291">
    <property type="component" value="Unassembled WGS sequence"/>
</dbReference>
<evidence type="ECO:0000313" key="8">
    <source>
        <dbReference type="Proteomes" id="UP000767291"/>
    </source>
</evidence>
<keyword evidence="3" id="KW-0288">FMN</keyword>
<organism evidence="7 8">
    <name type="scientific">Metaclostridioides mangenotii</name>
    <dbReference type="NCBI Taxonomy" id="1540"/>
    <lineage>
        <taxon>Bacteria</taxon>
        <taxon>Bacillati</taxon>
        <taxon>Bacillota</taxon>
        <taxon>Clostridia</taxon>
        <taxon>Peptostreptococcales</taxon>
        <taxon>Peptostreptococcaceae</taxon>
        <taxon>Metaclostridioides</taxon>
    </lineage>
</organism>
<evidence type="ECO:0000256" key="2">
    <source>
        <dbReference type="ARBA" id="ARBA00022630"/>
    </source>
</evidence>
<dbReference type="InterPro" id="IPR044152">
    <property type="entry name" value="YqjM-like"/>
</dbReference>
<dbReference type="InterPro" id="IPR013785">
    <property type="entry name" value="Aldolase_TIM"/>
</dbReference>
<protein>
    <submittedName>
        <fullName evidence="7">2,4-dienoyl-CoA reductase-like NADH-dependent reductase (Old Yellow Enzyme family)</fullName>
    </submittedName>
</protein>
<evidence type="ECO:0000256" key="1">
    <source>
        <dbReference type="ARBA" id="ARBA00001917"/>
    </source>
</evidence>
<comment type="caution">
    <text evidence="7">The sequence shown here is derived from an EMBL/GenBank/DDBJ whole genome shotgun (WGS) entry which is preliminary data.</text>
</comment>
<feature type="domain" description="NADH:flavin oxidoreductase/NADH oxidase N-terminal" evidence="6">
    <location>
        <begin position="5"/>
        <end position="103"/>
    </location>
</feature>
<evidence type="ECO:0000256" key="4">
    <source>
        <dbReference type="ARBA" id="ARBA00022857"/>
    </source>
</evidence>
<name>A0ABS4EBA2_9FIRM</name>
<comment type="cofactor">
    <cofactor evidence="1">
        <name>FMN</name>
        <dbReference type="ChEBI" id="CHEBI:58210"/>
    </cofactor>
</comment>
<evidence type="ECO:0000256" key="5">
    <source>
        <dbReference type="ARBA" id="ARBA00023002"/>
    </source>
</evidence>
<dbReference type="Gene3D" id="3.20.20.70">
    <property type="entry name" value="Aldolase class I"/>
    <property type="match status" value="1"/>
</dbReference>
<dbReference type="Pfam" id="PF00724">
    <property type="entry name" value="Oxidored_FMN"/>
    <property type="match status" value="1"/>
</dbReference>
<dbReference type="PANTHER" id="PTHR43303">
    <property type="entry name" value="NADPH DEHYDROGENASE C23G7.10C-RELATED"/>
    <property type="match status" value="1"/>
</dbReference>
<reference evidence="7 8" key="1">
    <citation type="submission" date="2021-03" db="EMBL/GenBank/DDBJ databases">
        <title>Genomic Encyclopedia of Type Strains, Phase IV (KMG-IV): sequencing the most valuable type-strain genomes for metagenomic binning, comparative biology and taxonomic classification.</title>
        <authorList>
            <person name="Goeker M."/>
        </authorList>
    </citation>
    <scope>NUCLEOTIDE SEQUENCE [LARGE SCALE GENOMIC DNA]</scope>
    <source>
        <strain evidence="7 8">DSM 1289</strain>
    </source>
</reference>
<keyword evidence="4" id="KW-0521">NADP</keyword>
<dbReference type="SUPFAM" id="SSF51395">
    <property type="entry name" value="FMN-linked oxidoreductases"/>
    <property type="match status" value="1"/>
</dbReference>
<evidence type="ECO:0000259" key="6">
    <source>
        <dbReference type="Pfam" id="PF00724"/>
    </source>
</evidence>
<dbReference type="EMBL" id="JAGGJX010000002">
    <property type="protein sequence ID" value="MBP1855217.1"/>
    <property type="molecule type" value="Genomic_DNA"/>
</dbReference>
<dbReference type="RefSeq" id="WP_234926164.1">
    <property type="nucleotide sequence ID" value="NZ_BAAACS010000002.1"/>
</dbReference>
<accession>A0ABS4EBA2</accession>